<dbReference type="AlphaFoldDB" id="A0A517M6A8"/>
<keyword evidence="2" id="KW-0328">Glycosyltransferase</keyword>
<dbReference type="PANTHER" id="PTHR48090">
    <property type="entry name" value="UNDECAPRENYL-PHOSPHATE 4-DEOXY-4-FORMAMIDO-L-ARABINOSE TRANSFERASE-RELATED"/>
    <property type="match status" value="1"/>
</dbReference>
<proteinExistence type="predicted"/>
<dbReference type="EC" id="2.4.1.54" evidence="2"/>
<dbReference type="CDD" id="cd04179">
    <property type="entry name" value="DPM_DPG-synthase_like"/>
    <property type="match status" value="1"/>
</dbReference>
<dbReference type="InterPro" id="IPR001173">
    <property type="entry name" value="Glyco_trans_2-like"/>
</dbReference>
<dbReference type="InterPro" id="IPR050256">
    <property type="entry name" value="Glycosyltransferase_2"/>
</dbReference>
<reference evidence="2 3" key="1">
    <citation type="submission" date="2019-02" db="EMBL/GenBank/DDBJ databases">
        <title>Deep-cultivation of Planctomycetes and their phenomic and genomic characterization uncovers novel biology.</title>
        <authorList>
            <person name="Wiegand S."/>
            <person name="Jogler M."/>
            <person name="Boedeker C."/>
            <person name="Pinto D."/>
            <person name="Vollmers J."/>
            <person name="Rivas-Marin E."/>
            <person name="Kohn T."/>
            <person name="Peeters S.H."/>
            <person name="Heuer A."/>
            <person name="Rast P."/>
            <person name="Oberbeckmann S."/>
            <person name="Bunk B."/>
            <person name="Jeske O."/>
            <person name="Meyerdierks A."/>
            <person name="Storesund J.E."/>
            <person name="Kallscheuer N."/>
            <person name="Luecker S."/>
            <person name="Lage O.M."/>
            <person name="Pohl T."/>
            <person name="Merkel B.J."/>
            <person name="Hornburger P."/>
            <person name="Mueller R.-W."/>
            <person name="Bruemmer F."/>
            <person name="Labrenz M."/>
            <person name="Spormann A.M."/>
            <person name="Op den Camp H."/>
            <person name="Overmann J."/>
            <person name="Amann R."/>
            <person name="Jetten M.S.M."/>
            <person name="Mascher T."/>
            <person name="Medema M.H."/>
            <person name="Devos D.P."/>
            <person name="Kaster A.-K."/>
            <person name="Ovreas L."/>
            <person name="Rohde M."/>
            <person name="Galperin M.Y."/>
            <person name="Jogler C."/>
        </authorList>
    </citation>
    <scope>NUCLEOTIDE SEQUENCE [LARGE SCALE GENOMIC DNA]</scope>
    <source>
        <strain evidence="2 3">EC9</strain>
    </source>
</reference>
<keyword evidence="3" id="KW-1185">Reference proteome</keyword>
<gene>
    <name evidence="2" type="ORF">EC9_46220</name>
</gene>
<dbReference type="PANTHER" id="PTHR48090:SF7">
    <property type="entry name" value="RFBJ PROTEIN"/>
    <property type="match status" value="1"/>
</dbReference>
<protein>
    <submittedName>
        <fullName evidence="2">Undecaprenyl-phosphate mannosyltransferase</fullName>
        <ecNumber evidence="2">2.4.1.54</ecNumber>
    </submittedName>
</protein>
<dbReference type="GO" id="GO:0047267">
    <property type="term" value="F:undecaprenyl-phosphate mannosyltransferase activity"/>
    <property type="evidence" value="ECO:0007669"/>
    <property type="project" value="UniProtKB-EC"/>
</dbReference>
<name>A0A517M6A8_9BACT</name>
<dbReference type="KEGG" id="ruv:EC9_46220"/>
<dbReference type="EMBL" id="CP036261">
    <property type="protein sequence ID" value="QDS90414.1"/>
    <property type="molecule type" value="Genomic_DNA"/>
</dbReference>
<accession>A0A517M6A8</accession>
<evidence type="ECO:0000259" key="1">
    <source>
        <dbReference type="Pfam" id="PF00535"/>
    </source>
</evidence>
<dbReference type="Proteomes" id="UP000319557">
    <property type="component" value="Chromosome"/>
</dbReference>
<organism evidence="2 3">
    <name type="scientific">Rosistilla ulvae</name>
    <dbReference type="NCBI Taxonomy" id="1930277"/>
    <lineage>
        <taxon>Bacteria</taxon>
        <taxon>Pseudomonadati</taxon>
        <taxon>Planctomycetota</taxon>
        <taxon>Planctomycetia</taxon>
        <taxon>Pirellulales</taxon>
        <taxon>Pirellulaceae</taxon>
        <taxon>Rosistilla</taxon>
    </lineage>
</organism>
<dbReference type="OrthoDB" id="9810303at2"/>
<dbReference type="InterPro" id="IPR029044">
    <property type="entry name" value="Nucleotide-diphossugar_trans"/>
</dbReference>
<feature type="domain" description="Glycosyltransferase 2-like" evidence="1">
    <location>
        <begin position="72"/>
        <end position="234"/>
    </location>
</feature>
<keyword evidence="2" id="KW-0808">Transferase</keyword>
<dbReference type="RefSeq" id="WP_145348234.1">
    <property type="nucleotide sequence ID" value="NZ_CP036261.1"/>
</dbReference>
<dbReference type="Gene3D" id="3.90.550.10">
    <property type="entry name" value="Spore Coat Polysaccharide Biosynthesis Protein SpsA, Chain A"/>
    <property type="match status" value="1"/>
</dbReference>
<dbReference type="SUPFAM" id="SSF53448">
    <property type="entry name" value="Nucleotide-diphospho-sugar transferases"/>
    <property type="match status" value="1"/>
</dbReference>
<evidence type="ECO:0000313" key="2">
    <source>
        <dbReference type="EMBL" id="QDS90414.1"/>
    </source>
</evidence>
<dbReference type="Pfam" id="PF00535">
    <property type="entry name" value="Glycos_transf_2"/>
    <property type="match status" value="1"/>
</dbReference>
<evidence type="ECO:0000313" key="3">
    <source>
        <dbReference type="Proteomes" id="UP000319557"/>
    </source>
</evidence>
<sequence>MPEHDPSFKQDITPTPQASIVADVASLGGADAMPGDPKYWTLEHYEECCRFLGPAVCRRLGIFPLPEGFVLSVVVPVYNEATTVERAIARLRSTGLPLQIILVNDGSTDGSHEVLDALPASADLTVIHHPANAGKGAAVRTGFVAAKGDCVVVQDADLEYDPNDFRWLLQPLVADEADVVYGTRYGHCDRQVSPWWHQAVNGLITGLCNLAIGLRLSDVETCYKMVRRDIIQDLVPDLKENRFGIEIELTAKLAKRKLRFTERPIRYQHRWYDEGKKIGWKDGVSALWCIVRYGLFSGRK</sequence>